<dbReference type="InterPro" id="IPR006121">
    <property type="entry name" value="HMA_dom"/>
</dbReference>
<keyword evidence="3" id="KW-0636">Prenylation</keyword>
<feature type="compositionally biased region" description="Gly residues" evidence="5">
    <location>
        <begin position="129"/>
        <end position="150"/>
    </location>
</feature>
<feature type="region of interest" description="Disordered" evidence="5">
    <location>
        <begin position="115"/>
        <end position="168"/>
    </location>
</feature>
<dbReference type="EMBL" id="CM000781">
    <property type="protein sequence ID" value="AQK73100.1"/>
    <property type="molecule type" value="Genomic_DNA"/>
</dbReference>
<keyword evidence="1" id="KW-0488">Methylation</keyword>
<dbReference type="InterPro" id="IPR036163">
    <property type="entry name" value="HMA_dom_sf"/>
</dbReference>
<evidence type="ECO:0000256" key="3">
    <source>
        <dbReference type="ARBA" id="ARBA00023289"/>
    </source>
</evidence>
<dbReference type="Pfam" id="PF00403">
    <property type="entry name" value="HMA"/>
    <property type="match status" value="1"/>
</dbReference>
<feature type="domain" description="HMA" evidence="6">
    <location>
        <begin position="35"/>
        <end position="98"/>
    </location>
</feature>
<sequence>MSRFIVFVHSNTKCVHACSLNIRSFFSSVGWLVHSQTCALKVNIHCDGCEKKVKKILHKIDGVYQSSIDAEQGKVTVSGLMDPATVIKKLNKAGKPAQLWGAKLDVVSQLQKLQLGGGGGGGKDKQPKGGDGGAKGQQTKGGGGEGGGGKGGKDANMVLPQPTPQQMQ</sequence>
<dbReference type="PANTHER" id="PTHR45868:SF93">
    <property type="entry name" value="OS12G0144600 PROTEIN"/>
    <property type="match status" value="1"/>
</dbReference>
<proteinExistence type="inferred from homology"/>
<dbReference type="FunFam" id="3.30.70.100:FF:000008">
    <property type="entry name" value="Copper transport protein ATOX1"/>
    <property type="match status" value="1"/>
</dbReference>
<dbReference type="CDD" id="cd00371">
    <property type="entry name" value="HMA"/>
    <property type="match status" value="1"/>
</dbReference>
<evidence type="ECO:0000256" key="1">
    <source>
        <dbReference type="ARBA" id="ARBA00022481"/>
    </source>
</evidence>
<dbReference type="SMR" id="A0A1D6HEM6"/>
<dbReference type="PANTHER" id="PTHR45868">
    <property type="entry name" value="HEAVY METAL-ASSOCIATED ISOPRENYLATED PLANT PROTEIN 33-RELATED"/>
    <property type="match status" value="1"/>
</dbReference>
<comment type="similarity">
    <text evidence="4">Belongs to the HIPP family.</text>
</comment>
<gene>
    <name evidence="7" type="ORF">ZEAMMB73_Zm00001d017393</name>
</gene>
<protein>
    <submittedName>
        <fullName evidence="7">Heavy metal transport/detoxification superfamily protein</fullName>
    </submittedName>
</protein>
<reference evidence="7" key="1">
    <citation type="submission" date="2015-12" db="EMBL/GenBank/DDBJ databases">
        <title>Update maize B73 reference genome by single molecule sequencing technologies.</title>
        <authorList>
            <consortium name="Maize Genome Sequencing Project"/>
            <person name="Ware D."/>
        </authorList>
    </citation>
    <scope>NUCLEOTIDE SEQUENCE</scope>
    <source>
        <tissue evidence="7">Seedling</tissue>
    </source>
</reference>
<dbReference type="Gene3D" id="3.30.70.100">
    <property type="match status" value="1"/>
</dbReference>
<organism evidence="7">
    <name type="scientific">Zea mays</name>
    <name type="common">Maize</name>
    <dbReference type="NCBI Taxonomy" id="4577"/>
    <lineage>
        <taxon>Eukaryota</taxon>
        <taxon>Viridiplantae</taxon>
        <taxon>Streptophyta</taxon>
        <taxon>Embryophyta</taxon>
        <taxon>Tracheophyta</taxon>
        <taxon>Spermatophyta</taxon>
        <taxon>Magnoliopsida</taxon>
        <taxon>Liliopsida</taxon>
        <taxon>Poales</taxon>
        <taxon>Poaceae</taxon>
        <taxon>PACMAD clade</taxon>
        <taxon>Panicoideae</taxon>
        <taxon>Andropogonodae</taxon>
        <taxon>Andropogoneae</taxon>
        <taxon>Tripsacinae</taxon>
        <taxon>Zea</taxon>
    </lineage>
</organism>
<dbReference type="PROSITE" id="PS50846">
    <property type="entry name" value="HMA_2"/>
    <property type="match status" value="1"/>
</dbReference>
<dbReference type="SUPFAM" id="SSF55008">
    <property type="entry name" value="HMA, heavy metal-associated domain"/>
    <property type="match status" value="1"/>
</dbReference>
<keyword evidence="2" id="KW-0479">Metal-binding</keyword>
<dbReference type="ExpressionAtlas" id="A0A1D6HEM6">
    <property type="expression patterns" value="baseline and differential"/>
</dbReference>
<dbReference type="AlphaFoldDB" id="A0A1D6HEM6"/>
<dbReference type="InParanoid" id="A0A1D6HEM6"/>
<evidence type="ECO:0000256" key="5">
    <source>
        <dbReference type="SAM" id="MobiDB-lite"/>
    </source>
</evidence>
<evidence type="ECO:0000256" key="4">
    <source>
        <dbReference type="ARBA" id="ARBA00024045"/>
    </source>
</evidence>
<name>A0A1D6HEM6_MAIZE</name>
<feature type="non-terminal residue" evidence="7">
    <location>
        <position position="168"/>
    </location>
</feature>
<accession>A0A1D6HEM6</accession>
<dbReference type="OMA" id="KKSSWAM"/>
<evidence type="ECO:0000259" key="6">
    <source>
        <dbReference type="PROSITE" id="PS50846"/>
    </source>
</evidence>
<evidence type="ECO:0000313" key="7">
    <source>
        <dbReference type="EMBL" id="AQK73100.1"/>
    </source>
</evidence>
<dbReference type="GO" id="GO:0046872">
    <property type="term" value="F:metal ion binding"/>
    <property type="evidence" value="ECO:0007669"/>
    <property type="project" value="UniProtKB-KW"/>
</dbReference>
<keyword evidence="3" id="KW-0449">Lipoprotein</keyword>
<evidence type="ECO:0000256" key="2">
    <source>
        <dbReference type="ARBA" id="ARBA00022723"/>
    </source>
</evidence>